<dbReference type="PANTHER" id="PTHR18879">
    <property type="entry name" value="CENTROSOMAL PROTEIN OF 290 KDA"/>
    <property type="match status" value="1"/>
</dbReference>
<dbReference type="GO" id="GO:0005813">
    <property type="term" value="C:centrosome"/>
    <property type="evidence" value="ECO:0007669"/>
    <property type="project" value="UniProtKB-SubCell"/>
</dbReference>
<dbReference type="WBParaSite" id="SCUD_0000672001-mRNA-1">
    <property type="protein sequence ID" value="SCUD_0000672001-mRNA-1"/>
    <property type="gene ID" value="SCUD_0000672001"/>
</dbReference>
<keyword evidence="4" id="KW-0970">Cilium biogenesis/degradation</keyword>
<evidence type="ECO:0000256" key="4">
    <source>
        <dbReference type="ARBA" id="ARBA00022794"/>
    </source>
</evidence>
<evidence type="ECO:0000256" key="5">
    <source>
        <dbReference type="ARBA" id="ARBA00023054"/>
    </source>
</evidence>
<dbReference type="InterPro" id="IPR026201">
    <property type="entry name" value="Cep290"/>
</dbReference>
<evidence type="ECO:0000256" key="1">
    <source>
        <dbReference type="ARBA" id="ARBA00004120"/>
    </source>
</evidence>
<evidence type="ECO:0000313" key="10">
    <source>
        <dbReference type="Proteomes" id="UP000279833"/>
    </source>
</evidence>
<evidence type="ECO:0000256" key="3">
    <source>
        <dbReference type="ARBA" id="ARBA00022490"/>
    </source>
</evidence>
<organism evidence="11">
    <name type="scientific">Schistosoma curassoni</name>
    <dbReference type="NCBI Taxonomy" id="6186"/>
    <lineage>
        <taxon>Eukaryota</taxon>
        <taxon>Metazoa</taxon>
        <taxon>Spiralia</taxon>
        <taxon>Lophotrochozoa</taxon>
        <taxon>Platyhelminthes</taxon>
        <taxon>Trematoda</taxon>
        <taxon>Digenea</taxon>
        <taxon>Strigeidida</taxon>
        <taxon>Schistosomatoidea</taxon>
        <taxon>Schistosomatidae</taxon>
        <taxon>Schistosoma</taxon>
    </lineage>
</organism>
<evidence type="ECO:0000256" key="8">
    <source>
        <dbReference type="SAM" id="Coils"/>
    </source>
</evidence>
<evidence type="ECO:0000256" key="7">
    <source>
        <dbReference type="ARBA" id="ARBA00023273"/>
    </source>
</evidence>
<protein>
    <submittedName>
        <fullName evidence="9 11">Uncharacterized protein</fullName>
    </submittedName>
</protein>
<gene>
    <name evidence="9" type="ORF">SCUD_LOCUS6720</name>
</gene>
<evidence type="ECO:0000256" key="2">
    <source>
        <dbReference type="ARBA" id="ARBA00004300"/>
    </source>
</evidence>
<keyword evidence="7" id="KW-0966">Cell projection</keyword>
<sequence length="159" mass="18192">MTEQTVSFDTVSKLPSNVVSACPNHSEPNQSIYSLCTQAEEAAQSQANEVTILEKQLKRYEEGEYGLSEAIAELKATRLQLNSKERQLEEVCRLASQAESSLNEINLENEHLRSKLGIPLIEKIDLNGYRRQKRAEVEEDRAVNIILQKEVRKHFLYIF</sequence>
<feature type="coiled-coil region" evidence="8">
    <location>
        <begin position="36"/>
        <end position="115"/>
    </location>
</feature>
<reference evidence="11" key="1">
    <citation type="submission" date="2016-06" db="UniProtKB">
        <authorList>
            <consortium name="WormBaseParasite"/>
        </authorList>
    </citation>
    <scope>IDENTIFICATION</scope>
</reference>
<dbReference type="GO" id="GO:0030030">
    <property type="term" value="P:cell projection organization"/>
    <property type="evidence" value="ECO:0007669"/>
    <property type="project" value="UniProtKB-KW"/>
</dbReference>
<comment type="subcellular location">
    <subcellularLocation>
        <location evidence="1">Cytoplasm</location>
        <location evidence="1">Cytoskeleton</location>
        <location evidence="1">Cilium basal body</location>
    </subcellularLocation>
    <subcellularLocation>
        <location evidence="2">Cytoplasm</location>
        <location evidence="2">Cytoskeleton</location>
        <location evidence="2">Microtubule organizing center</location>
        <location evidence="2">Centrosome</location>
    </subcellularLocation>
</comment>
<proteinExistence type="predicted"/>
<dbReference type="Proteomes" id="UP000279833">
    <property type="component" value="Unassembled WGS sequence"/>
</dbReference>
<accession>A0A183JVH5</accession>
<evidence type="ECO:0000313" key="11">
    <source>
        <dbReference type="WBParaSite" id="SCUD_0000672001-mRNA-1"/>
    </source>
</evidence>
<evidence type="ECO:0000256" key="6">
    <source>
        <dbReference type="ARBA" id="ARBA00023212"/>
    </source>
</evidence>
<dbReference type="STRING" id="6186.A0A183JVH5"/>
<name>A0A183JVH5_9TREM</name>
<dbReference type="EMBL" id="UZAK01016454">
    <property type="protein sequence ID" value="VDP06811.1"/>
    <property type="molecule type" value="Genomic_DNA"/>
</dbReference>
<keyword evidence="6" id="KW-0206">Cytoskeleton</keyword>
<keyword evidence="5 8" id="KW-0175">Coiled coil</keyword>
<dbReference type="PANTHER" id="PTHR18879:SF20">
    <property type="entry name" value="CENTROSOMAL PROTEIN OF 290 KDA"/>
    <property type="match status" value="1"/>
</dbReference>
<dbReference type="AlphaFoldDB" id="A0A183JVH5"/>
<keyword evidence="10" id="KW-1185">Reference proteome</keyword>
<reference evidence="9 10" key="2">
    <citation type="submission" date="2018-11" db="EMBL/GenBank/DDBJ databases">
        <authorList>
            <consortium name="Pathogen Informatics"/>
        </authorList>
    </citation>
    <scope>NUCLEOTIDE SEQUENCE [LARGE SCALE GENOMIC DNA]</scope>
    <source>
        <strain evidence="9">Dakar</strain>
        <strain evidence="10">Dakar, Senegal</strain>
    </source>
</reference>
<keyword evidence="3" id="KW-0963">Cytoplasm</keyword>
<evidence type="ECO:0000313" key="9">
    <source>
        <dbReference type="EMBL" id="VDP06811.1"/>
    </source>
</evidence>